<feature type="region of interest" description="Disordered" evidence="1">
    <location>
        <begin position="135"/>
        <end position="176"/>
    </location>
</feature>
<keyword evidence="2" id="KW-1133">Transmembrane helix</keyword>
<keyword evidence="2" id="KW-0472">Membrane</keyword>
<dbReference type="OrthoDB" id="994207at2759"/>
<comment type="caution">
    <text evidence="3">The sequence shown here is derived from an EMBL/GenBank/DDBJ whole genome shotgun (WGS) entry which is preliminary data.</text>
</comment>
<protein>
    <submittedName>
        <fullName evidence="3">Uncharacterized protein</fullName>
    </submittedName>
</protein>
<evidence type="ECO:0000313" key="3">
    <source>
        <dbReference type="EMBL" id="KAG0593560.1"/>
    </source>
</evidence>
<evidence type="ECO:0000256" key="1">
    <source>
        <dbReference type="SAM" id="MobiDB-lite"/>
    </source>
</evidence>
<organism evidence="3 4">
    <name type="scientific">Ceratodon purpureus</name>
    <name type="common">Fire moss</name>
    <name type="synonym">Dicranum purpureum</name>
    <dbReference type="NCBI Taxonomy" id="3225"/>
    <lineage>
        <taxon>Eukaryota</taxon>
        <taxon>Viridiplantae</taxon>
        <taxon>Streptophyta</taxon>
        <taxon>Embryophyta</taxon>
        <taxon>Bryophyta</taxon>
        <taxon>Bryophytina</taxon>
        <taxon>Bryopsida</taxon>
        <taxon>Dicranidae</taxon>
        <taxon>Pseudoditrichales</taxon>
        <taxon>Ditrichaceae</taxon>
        <taxon>Ceratodon</taxon>
    </lineage>
</organism>
<keyword evidence="4" id="KW-1185">Reference proteome</keyword>
<dbReference type="Proteomes" id="UP000822688">
    <property type="component" value="Chromosome 1"/>
</dbReference>
<accession>A0A8T0JCC7</accession>
<dbReference type="AlphaFoldDB" id="A0A8T0JCC7"/>
<sequence>MAHSSGDWTGGLRCSYRRATFILCTSNILVALFMLHAALTPVYYDSSSSPAPSGIGASSNGLEGVVVQTKEELERIEDSNRLRRELLPVHLIERVKEIQEETELEINRTAVLNLARQKVALELANRLRELKLSNDQATQKGEGKSTDARVQVLGKGKPKDVKHSNGDSIEQKDMAN</sequence>
<dbReference type="PANTHER" id="PTHR33344:SF1">
    <property type="entry name" value="OS06G0214100 PROTEIN"/>
    <property type="match status" value="1"/>
</dbReference>
<feature type="compositionally biased region" description="Basic and acidic residues" evidence="1">
    <location>
        <begin position="157"/>
        <end position="176"/>
    </location>
</feature>
<reference evidence="3" key="1">
    <citation type="submission" date="2020-06" db="EMBL/GenBank/DDBJ databases">
        <title>WGS assembly of Ceratodon purpureus strain R40.</title>
        <authorList>
            <person name="Carey S.B."/>
            <person name="Jenkins J."/>
            <person name="Shu S."/>
            <person name="Lovell J.T."/>
            <person name="Sreedasyam A."/>
            <person name="Maumus F."/>
            <person name="Tiley G.P."/>
            <person name="Fernandez-Pozo N."/>
            <person name="Barry K."/>
            <person name="Chen C."/>
            <person name="Wang M."/>
            <person name="Lipzen A."/>
            <person name="Daum C."/>
            <person name="Saski C.A."/>
            <person name="Payton A.C."/>
            <person name="Mcbreen J.C."/>
            <person name="Conrad R.E."/>
            <person name="Kollar L.M."/>
            <person name="Olsson S."/>
            <person name="Huttunen S."/>
            <person name="Landis J.B."/>
            <person name="Wickett N.J."/>
            <person name="Johnson M.G."/>
            <person name="Rensing S.A."/>
            <person name="Grimwood J."/>
            <person name="Schmutz J."/>
            <person name="Mcdaniel S.F."/>
        </authorList>
    </citation>
    <scope>NUCLEOTIDE SEQUENCE</scope>
    <source>
        <strain evidence="3">R40</strain>
    </source>
</reference>
<evidence type="ECO:0000256" key="2">
    <source>
        <dbReference type="SAM" id="Phobius"/>
    </source>
</evidence>
<name>A0A8T0JCC7_CERPU</name>
<proteinExistence type="predicted"/>
<dbReference type="EMBL" id="CM026421">
    <property type="protein sequence ID" value="KAG0593560.1"/>
    <property type="molecule type" value="Genomic_DNA"/>
</dbReference>
<evidence type="ECO:0000313" key="4">
    <source>
        <dbReference type="Proteomes" id="UP000822688"/>
    </source>
</evidence>
<gene>
    <name evidence="3" type="ORF">KC19_1G338700</name>
</gene>
<dbReference type="PANTHER" id="PTHR33344">
    <property type="entry name" value="OS02G0761600 PROTEIN"/>
    <property type="match status" value="1"/>
</dbReference>
<keyword evidence="2" id="KW-0812">Transmembrane</keyword>
<feature type="transmembrane region" description="Helical" evidence="2">
    <location>
        <begin position="21"/>
        <end position="44"/>
    </location>
</feature>